<name>A0A9W7E6R0_9STRA</name>
<dbReference type="AlphaFoldDB" id="A0A9W7E6R0"/>
<proteinExistence type="predicted"/>
<comment type="caution">
    <text evidence="2">The sequence shown here is derived from an EMBL/GenBank/DDBJ whole genome shotgun (WGS) entry which is preliminary data.</text>
</comment>
<evidence type="ECO:0000313" key="2">
    <source>
        <dbReference type="EMBL" id="GMH64603.1"/>
    </source>
</evidence>
<dbReference type="Proteomes" id="UP001165082">
    <property type="component" value="Unassembled WGS sequence"/>
</dbReference>
<organism evidence="2 3">
    <name type="scientific">Triparma retinervis</name>
    <dbReference type="NCBI Taxonomy" id="2557542"/>
    <lineage>
        <taxon>Eukaryota</taxon>
        <taxon>Sar</taxon>
        <taxon>Stramenopiles</taxon>
        <taxon>Ochrophyta</taxon>
        <taxon>Bolidophyceae</taxon>
        <taxon>Parmales</taxon>
        <taxon>Triparmaceae</taxon>
        <taxon>Triparma</taxon>
    </lineage>
</organism>
<reference evidence="2" key="1">
    <citation type="submission" date="2022-07" db="EMBL/GenBank/DDBJ databases">
        <title>Genome analysis of Parmales, a sister group of diatoms, reveals the evolutionary specialization of diatoms from phago-mixotrophs to photoautotrophs.</title>
        <authorList>
            <person name="Ban H."/>
            <person name="Sato S."/>
            <person name="Yoshikawa S."/>
            <person name="Kazumasa Y."/>
            <person name="Nakamura Y."/>
            <person name="Ichinomiya M."/>
            <person name="Saitoh K."/>
            <person name="Sato N."/>
            <person name="Blanc-Mathieu R."/>
            <person name="Endo H."/>
            <person name="Kuwata A."/>
            <person name="Ogata H."/>
        </authorList>
    </citation>
    <scope>NUCLEOTIDE SEQUENCE</scope>
</reference>
<feature type="chain" id="PRO_5040926608" evidence="1">
    <location>
        <begin position="21"/>
        <end position="83"/>
    </location>
</feature>
<sequence>MRWCCIWTPLCITYCLPISAIVGVFFCNCKDDGAATGAYRMTDNKGNLTAFVPVDDGTVACFSDNIYINNGGDDMKVKCYLEK</sequence>
<keyword evidence="3" id="KW-1185">Reference proteome</keyword>
<evidence type="ECO:0000256" key="1">
    <source>
        <dbReference type="SAM" id="SignalP"/>
    </source>
</evidence>
<keyword evidence="1" id="KW-0732">Signal</keyword>
<feature type="signal peptide" evidence="1">
    <location>
        <begin position="1"/>
        <end position="20"/>
    </location>
</feature>
<accession>A0A9W7E6R0</accession>
<gene>
    <name evidence="2" type="ORF">TrRE_jg12287</name>
</gene>
<protein>
    <submittedName>
        <fullName evidence="2">Uncharacterized protein</fullName>
    </submittedName>
</protein>
<evidence type="ECO:0000313" key="3">
    <source>
        <dbReference type="Proteomes" id="UP001165082"/>
    </source>
</evidence>
<dbReference type="OrthoDB" id="10391266at2759"/>
<dbReference type="EMBL" id="BRXZ01002545">
    <property type="protein sequence ID" value="GMH64603.1"/>
    <property type="molecule type" value="Genomic_DNA"/>
</dbReference>